<name>A0ABY6TIJ8_9PAST</name>
<organism evidence="1 2">
    <name type="scientific">Actinobacillus porcinus</name>
    <dbReference type="NCBI Taxonomy" id="51048"/>
    <lineage>
        <taxon>Bacteria</taxon>
        <taxon>Pseudomonadati</taxon>
        <taxon>Pseudomonadota</taxon>
        <taxon>Gammaproteobacteria</taxon>
        <taxon>Pasteurellales</taxon>
        <taxon>Pasteurellaceae</taxon>
        <taxon>Actinobacillus</taxon>
    </lineage>
</organism>
<dbReference type="Pfam" id="PF08780">
    <property type="entry name" value="NTase_sub_bind"/>
    <property type="match status" value="1"/>
</dbReference>
<evidence type="ECO:0000313" key="1">
    <source>
        <dbReference type="EMBL" id="VTU06502.1"/>
    </source>
</evidence>
<dbReference type="Gene3D" id="1.20.120.330">
    <property type="entry name" value="Nucleotidyltransferases domain 2"/>
    <property type="match status" value="1"/>
</dbReference>
<dbReference type="GeneID" id="86154912"/>
<gene>
    <name evidence="1" type="ORF">SAMEA1410922_00505</name>
</gene>
<accession>A0ABY6TIJ8</accession>
<protein>
    <submittedName>
        <fullName evidence="1">Nucleotidyltransferase substrate binding protein</fullName>
    </submittedName>
</protein>
<dbReference type="Proteomes" id="UP000308167">
    <property type="component" value="Unassembled WGS sequence"/>
</dbReference>
<dbReference type="RefSeq" id="WP_135709345.1">
    <property type="nucleotide sequence ID" value="NZ_CABFKI010000002.1"/>
</dbReference>
<sequence>MVEQDIRWKQRFQNYKKALSYLVKDVNFCLENDIDIAKRAVIKDFEMTHELAWKLMKDILLEAGHIDILDSRIATRIAFNQGLITDGETWGEMIKTRNITVHTYDDSIFNTEFDKIAHQYLPLLLIFQQRVENLWQTLD</sequence>
<dbReference type="InterPro" id="IPR010235">
    <property type="entry name" value="HepT"/>
</dbReference>
<proteinExistence type="predicted"/>
<evidence type="ECO:0000313" key="2">
    <source>
        <dbReference type="Proteomes" id="UP000308167"/>
    </source>
</evidence>
<comment type="caution">
    <text evidence="1">The sequence shown here is derived from an EMBL/GenBank/DDBJ whole genome shotgun (WGS) entry which is preliminary data.</text>
</comment>
<dbReference type="EMBL" id="CABFKI010000002">
    <property type="protein sequence ID" value="VTU06502.1"/>
    <property type="molecule type" value="Genomic_DNA"/>
</dbReference>
<keyword evidence="2" id="KW-1185">Reference proteome</keyword>
<reference evidence="1 2" key="1">
    <citation type="submission" date="2019-05" db="EMBL/GenBank/DDBJ databases">
        <authorList>
            <consortium name="Pathogen Informatics"/>
        </authorList>
    </citation>
    <scope>NUCLEOTIDE SEQUENCE [LARGE SCALE GENOMIC DNA]</scope>
    <source>
        <strain evidence="1 2">NM319</strain>
    </source>
</reference>
<dbReference type="NCBIfam" id="TIGR01987">
    <property type="entry name" value="HI0074"/>
    <property type="match status" value="1"/>
</dbReference>
<dbReference type="SUPFAM" id="SSF81593">
    <property type="entry name" value="Nucleotidyltransferase substrate binding subunit/domain"/>
    <property type="match status" value="1"/>
</dbReference>